<dbReference type="OrthoDB" id="9815466at2"/>
<feature type="transmembrane region" description="Helical" evidence="2">
    <location>
        <begin position="396"/>
        <end position="415"/>
    </location>
</feature>
<keyword evidence="2" id="KW-0472">Membrane</keyword>
<feature type="transmembrane region" description="Helical" evidence="2">
    <location>
        <begin position="178"/>
        <end position="196"/>
    </location>
</feature>
<keyword evidence="2" id="KW-1133">Transmembrane helix</keyword>
<evidence type="ECO:0000313" key="4">
    <source>
        <dbReference type="Proteomes" id="UP000182584"/>
    </source>
</evidence>
<reference evidence="3 4" key="1">
    <citation type="submission" date="2016-10" db="EMBL/GenBank/DDBJ databases">
        <authorList>
            <person name="de Groot N.N."/>
        </authorList>
    </citation>
    <scope>NUCLEOTIDE SEQUENCE [LARGE SCALE GENOMIC DNA]</scope>
    <source>
        <strain evidence="3 4">AR40</strain>
    </source>
</reference>
<feature type="transmembrane region" description="Helical" evidence="2">
    <location>
        <begin position="148"/>
        <end position="166"/>
    </location>
</feature>
<dbReference type="InterPro" id="IPR018580">
    <property type="entry name" value="Uncharacterised_YfhO"/>
</dbReference>
<keyword evidence="2" id="KW-0812">Transmembrane</keyword>
<evidence type="ECO:0000256" key="2">
    <source>
        <dbReference type="SAM" id="Phobius"/>
    </source>
</evidence>
<feature type="transmembrane region" description="Helical" evidence="2">
    <location>
        <begin position="421"/>
        <end position="440"/>
    </location>
</feature>
<dbReference type="RefSeq" id="WP_074755313.1">
    <property type="nucleotide sequence ID" value="NZ_FOGJ01000007.1"/>
</dbReference>
<dbReference type="AlphaFoldDB" id="A0A1H9QAC4"/>
<organism evidence="3 4">
    <name type="scientific">Butyrivibrio fibrisolvens</name>
    <dbReference type="NCBI Taxonomy" id="831"/>
    <lineage>
        <taxon>Bacteria</taxon>
        <taxon>Bacillati</taxon>
        <taxon>Bacillota</taxon>
        <taxon>Clostridia</taxon>
        <taxon>Lachnospirales</taxon>
        <taxon>Lachnospiraceae</taxon>
        <taxon>Butyrivibrio</taxon>
    </lineage>
</organism>
<gene>
    <name evidence="3" type="ORF">SAMN04487884_10789</name>
</gene>
<dbReference type="PANTHER" id="PTHR38454">
    <property type="entry name" value="INTEGRAL MEMBRANE PROTEIN-RELATED"/>
    <property type="match status" value="1"/>
</dbReference>
<dbReference type="EMBL" id="FOGJ01000007">
    <property type="protein sequence ID" value="SER57362.1"/>
    <property type="molecule type" value="Genomic_DNA"/>
</dbReference>
<evidence type="ECO:0000256" key="1">
    <source>
        <dbReference type="SAM" id="MobiDB-lite"/>
    </source>
</evidence>
<sequence>MKKKTSLKNIGLFFIIYTVIYLAITGLIYYYFNAQNKSMVYHYDGWYQHIKALTYYSQWLRDSIGSLLHGDGLKTWTFGIGYGADIITTLSYYCIGDPLTLVSVFFSRGNIIYLYHFLLLLRPYLGGLFFAAYCYYKLSHDRYDQKTSIAGGGISLPVMIGAAIAYDFSEVTLYLGRWHPYFIIPLVIFPLILLGVEKIFCEKKPWLYIIAVFLGGVSNFYFFYMMMIFTALYIIVRGFKNWNISEYSSYASIESEAYKRKSKDDNYKSKDDKYKSEDNKHNSKDYESKGNKNLVVSGIKSYIFGILPFAPYTLLGIGLAAVMFLPIVISFVQNPRSGLDFAVYTLYEPRYYVRLLRNLITFVDHPMYDTQVGLSSPVIAAIILVFCVKGHKRLKVVTVLTAMGLILPVCGWGLNGFSYMINRWTFAVVMLGCYILVALFEEIMSLSAIRSLVFALLCFGYACLLKGLHLLNGEDINPRDNARVSIKILIIFALVVLVNSIVRSNSKKAYIKRKNVFRVIVGIAAMALTVTSVVYNIYYGYEGSKGNFSQDFMDKMNAQEYETQIMNNEVLAVEKAASLDSVSDSLYRYSGYDLVWNGGILDGVSSTDFYFSLANGNISNFLTLLGVKEQFTFGYQGLDERFILNTLANVRYYTISAYDETQTQFVPFGFTQRYDVPEGEIPWSTVTNYKVFSNVMPLSIGMNYTGYINESDFMNASLTERQEMIAQGVVVSDEAADKLAAMGYDACEPEYTQIDIPYTISVSDGVTVTDSAFVSTVDGGTVTFNFQGMPNCETYLCIKDLVCKDEENARFLLTFEGFYDADAQGEPYVTKTLMYQTPLSQFYSNWHDFIINMGMRADASYSIRLTLPADATYSFDNISIVCQPMDMVAAKMMEHLSEPMTDLDLHLSQEAHATDTVTGNVSLSKDSLVLLSIPYTKGWTAYVDGVETDLVQADVMYMAVPVSAGDHTIELRYHTSGLMAGCIVSIVSLLILILSMVYVRSKGRKRISADV</sequence>
<feature type="transmembrane region" description="Helical" evidence="2">
    <location>
        <begin position="208"/>
        <end position="236"/>
    </location>
</feature>
<feature type="transmembrane region" description="Helical" evidence="2">
    <location>
        <begin position="978"/>
        <end position="999"/>
    </location>
</feature>
<dbReference type="PANTHER" id="PTHR38454:SF1">
    <property type="entry name" value="INTEGRAL MEMBRANE PROTEIN"/>
    <property type="match status" value="1"/>
</dbReference>
<accession>A0A1H9QAC4</accession>
<feature type="transmembrane region" description="Helical" evidence="2">
    <location>
        <begin position="12"/>
        <end position="32"/>
    </location>
</feature>
<protein>
    <submittedName>
        <fullName evidence="3">Uncharacterized membrane protein YfhO</fullName>
    </submittedName>
</protein>
<dbReference type="Proteomes" id="UP000182584">
    <property type="component" value="Unassembled WGS sequence"/>
</dbReference>
<feature type="transmembrane region" description="Helical" evidence="2">
    <location>
        <begin position="516"/>
        <end position="538"/>
    </location>
</feature>
<feature type="transmembrane region" description="Helical" evidence="2">
    <location>
        <begin position="484"/>
        <end position="504"/>
    </location>
</feature>
<proteinExistence type="predicted"/>
<feature type="transmembrane region" description="Helical" evidence="2">
    <location>
        <begin position="309"/>
        <end position="332"/>
    </location>
</feature>
<feature type="transmembrane region" description="Helical" evidence="2">
    <location>
        <begin position="113"/>
        <end position="136"/>
    </location>
</feature>
<feature type="transmembrane region" description="Helical" evidence="2">
    <location>
        <begin position="452"/>
        <end position="472"/>
    </location>
</feature>
<evidence type="ECO:0000313" key="3">
    <source>
        <dbReference type="EMBL" id="SER57362.1"/>
    </source>
</evidence>
<name>A0A1H9QAC4_BUTFI</name>
<dbReference type="Pfam" id="PF09586">
    <property type="entry name" value="YfhO"/>
    <property type="match status" value="2"/>
</dbReference>
<feature type="region of interest" description="Disordered" evidence="1">
    <location>
        <begin position="264"/>
        <end position="285"/>
    </location>
</feature>